<evidence type="ECO:0000313" key="2">
    <source>
        <dbReference type="Proteomes" id="UP001054945"/>
    </source>
</evidence>
<comment type="caution">
    <text evidence="1">The sequence shown here is derived from an EMBL/GenBank/DDBJ whole genome shotgun (WGS) entry which is preliminary data.</text>
</comment>
<keyword evidence="2" id="KW-1185">Reference proteome</keyword>
<sequence>MATEARFRKDSNRDWEIGLAAKGGTTKNKDDDFIFPNKKLAVKSTPIKNDINIVLILTSNLFDELKKIDADLVDTSETPIPKLPPVMVRTDSLPNSKIKELNINGNLSVNLAGYYFKIFPDDERH</sequence>
<accession>A0AAV4X7C8</accession>
<dbReference type="Proteomes" id="UP001054945">
    <property type="component" value="Unassembled WGS sequence"/>
</dbReference>
<reference evidence="1 2" key="1">
    <citation type="submission" date="2021-06" db="EMBL/GenBank/DDBJ databases">
        <title>Caerostris extrusa draft genome.</title>
        <authorList>
            <person name="Kono N."/>
            <person name="Arakawa K."/>
        </authorList>
    </citation>
    <scope>NUCLEOTIDE SEQUENCE [LARGE SCALE GENOMIC DNA]</scope>
</reference>
<gene>
    <name evidence="1" type="ORF">CEXT_780031</name>
</gene>
<dbReference type="EMBL" id="BPLR01017329">
    <property type="protein sequence ID" value="GIY90583.1"/>
    <property type="molecule type" value="Genomic_DNA"/>
</dbReference>
<dbReference type="AlphaFoldDB" id="A0AAV4X7C8"/>
<evidence type="ECO:0000313" key="1">
    <source>
        <dbReference type="EMBL" id="GIY90583.1"/>
    </source>
</evidence>
<organism evidence="1 2">
    <name type="scientific">Caerostris extrusa</name>
    <name type="common">Bark spider</name>
    <name type="synonym">Caerostris bankana</name>
    <dbReference type="NCBI Taxonomy" id="172846"/>
    <lineage>
        <taxon>Eukaryota</taxon>
        <taxon>Metazoa</taxon>
        <taxon>Ecdysozoa</taxon>
        <taxon>Arthropoda</taxon>
        <taxon>Chelicerata</taxon>
        <taxon>Arachnida</taxon>
        <taxon>Araneae</taxon>
        <taxon>Araneomorphae</taxon>
        <taxon>Entelegynae</taxon>
        <taxon>Araneoidea</taxon>
        <taxon>Araneidae</taxon>
        <taxon>Caerostris</taxon>
    </lineage>
</organism>
<name>A0AAV4X7C8_CAEEX</name>
<proteinExistence type="predicted"/>
<protein>
    <submittedName>
        <fullName evidence="1">Uncharacterized protein</fullName>
    </submittedName>
</protein>